<dbReference type="Proteomes" id="UP000198756">
    <property type="component" value="Unassembled WGS sequence"/>
</dbReference>
<gene>
    <name evidence="1" type="ORF">SAMN03080617_00595</name>
</gene>
<dbReference type="RefSeq" id="WP_092728461.1">
    <property type="nucleotide sequence ID" value="NZ_FMXE01000004.1"/>
</dbReference>
<reference evidence="2" key="1">
    <citation type="submission" date="2016-10" db="EMBL/GenBank/DDBJ databases">
        <authorList>
            <person name="Varghese N."/>
            <person name="Submissions S."/>
        </authorList>
    </citation>
    <scope>NUCLEOTIDE SEQUENCE [LARGE SCALE GENOMIC DNA]</scope>
    <source>
        <strain evidence="2">DSM 22703</strain>
    </source>
</reference>
<accession>A0A1G5VNL1</accession>
<dbReference type="EMBL" id="FMXE01000004">
    <property type="protein sequence ID" value="SDA47460.1"/>
    <property type="molecule type" value="Genomic_DNA"/>
</dbReference>
<dbReference type="AlphaFoldDB" id="A0A1G5VNL1"/>
<proteinExistence type="predicted"/>
<keyword evidence="2" id="KW-1185">Reference proteome</keyword>
<evidence type="ECO:0000313" key="2">
    <source>
        <dbReference type="Proteomes" id="UP000198756"/>
    </source>
</evidence>
<name>A0A1G5VNL1_9BACT</name>
<evidence type="ECO:0000313" key="1">
    <source>
        <dbReference type="EMBL" id="SDA47460.1"/>
    </source>
</evidence>
<sequence length="63" mass="7540">MHNVYEAPEYAAIRRDSHAKLKEVRASYGDSDEMDQKFIDLFNSYWKDEVLLNKIYRNSLLNQ</sequence>
<organism evidence="1 2">
    <name type="scientific">Algoriphagus alkaliphilus</name>
    <dbReference type="NCBI Taxonomy" id="279824"/>
    <lineage>
        <taxon>Bacteria</taxon>
        <taxon>Pseudomonadati</taxon>
        <taxon>Bacteroidota</taxon>
        <taxon>Cytophagia</taxon>
        <taxon>Cytophagales</taxon>
        <taxon>Cyclobacteriaceae</taxon>
        <taxon>Algoriphagus</taxon>
    </lineage>
</organism>
<protein>
    <submittedName>
        <fullName evidence="1">Uncharacterized protein</fullName>
    </submittedName>
</protein>